<feature type="chain" id="PRO_5003861304" description="Secreted protein" evidence="1">
    <location>
        <begin position="21"/>
        <end position="109"/>
    </location>
</feature>
<dbReference type="EMBL" id="AMRK01000004">
    <property type="protein sequence ID" value="EKE71897.1"/>
    <property type="molecule type" value="Genomic_DNA"/>
</dbReference>
<reference evidence="2 3" key="1">
    <citation type="submission" date="2012-09" db="EMBL/GenBank/DDBJ databases">
        <title>Celeribacter baekdonensis B30 Genome Sequencing.</title>
        <authorList>
            <person name="Wang W."/>
        </authorList>
    </citation>
    <scope>NUCLEOTIDE SEQUENCE [LARGE SCALE GENOMIC DNA]</scope>
    <source>
        <strain evidence="2 3">B30</strain>
    </source>
</reference>
<evidence type="ECO:0000313" key="3">
    <source>
        <dbReference type="Proteomes" id="UP000006762"/>
    </source>
</evidence>
<dbReference type="AlphaFoldDB" id="K2JAM5"/>
<evidence type="ECO:0000256" key="1">
    <source>
        <dbReference type="SAM" id="SignalP"/>
    </source>
</evidence>
<evidence type="ECO:0008006" key="4">
    <source>
        <dbReference type="Google" id="ProtNLM"/>
    </source>
</evidence>
<dbReference type="Proteomes" id="UP000006762">
    <property type="component" value="Unassembled WGS sequence"/>
</dbReference>
<keyword evidence="3" id="KW-1185">Reference proteome</keyword>
<protein>
    <recommendedName>
        <fullName evidence="4">Secreted protein</fullName>
    </recommendedName>
</protein>
<feature type="signal peptide" evidence="1">
    <location>
        <begin position="1"/>
        <end position="20"/>
    </location>
</feature>
<comment type="caution">
    <text evidence="2">The sequence shown here is derived from an EMBL/GenBank/DDBJ whole genome shotgun (WGS) entry which is preliminary data.</text>
</comment>
<accession>K2JAM5</accession>
<keyword evidence="1" id="KW-0732">Signal</keyword>
<evidence type="ECO:0000313" key="2">
    <source>
        <dbReference type="EMBL" id="EKE71897.1"/>
    </source>
</evidence>
<proteinExistence type="predicted"/>
<sequence>MALRACAFVRLVFFTASAVARSITLNHGGSHTFSPLARQVWQALFFPKRLRRASVKSLRVVIDGSLAHHSQTCPIAVTSIPAFASRDRTDNGLFIWPEMSGNEADERCL</sequence>
<name>K2JAM5_9RHOB</name>
<dbReference type="STRING" id="1208323.B30_09013"/>
<gene>
    <name evidence="2" type="ORF">B30_09013</name>
</gene>
<organism evidence="2 3">
    <name type="scientific">Celeribacter baekdonensis B30</name>
    <dbReference type="NCBI Taxonomy" id="1208323"/>
    <lineage>
        <taxon>Bacteria</taxon>
        <taxon>Pseudomonadati</taxon>
        <taxon>Pseudomonadota</taxon>
        <taxon>Alphaproteobacteria</taxon>
        <taxon>Rhodobacterales</taxon>
        <taxon>Roseobacteraceae</taxon>
        <taxon>Celeribacter</taxon>
    </lineage>
</organism>